<proteinExistence type="predicted"/>
<protein>
    <recommendedName>
        <fullName evidence="4">Flp pilus assembly protein TadG</fullName>
    </recommendedName>
</protein>
<name>A0A2T0X767_9RHOB</name>
<comment type="caution">
    <text evidence="2">The sequence shown here is derived from an EMBL/GenBank/DDBJ whole genome shotgun (WGS) entry which is preliminary data.</text>
</comment>
<evidence type="ECO:0000313" key="2">
    <source>
        <dbReference type="EMBL" id="PRY94714.1"/>
    </source>
</evidence>
<keyword evidence="1" id="KW-0472">Membrane</keyword>
<gene>
    <name evidence="2" type="ORF">BCF33_0310</name>
</gene>
<keyword evidence="3" id="KW-1185">Reference proteome</keyword>
<evidence type="ECO:0000313" key="3">
    <source>
        <dbReference type="Proteomes" id="UP000238801"/>
    </source>
</evidence>
<keyword evidence="1" id="KW-0812">Transmembrane</keyword>
<accession>A0A2T0X767</accession>
<sequence>MTRRIPHRMAAAFRRFFRDEDGVLSIEAALTWPLLFMGCALMMVLWDGFSTRTKTLRANYVVADLASRQTERITQGMLDDYNTLFRLVSASRGETAIRVSLVTAELSDPDDPDSELLHSLRWSEQSGGVSGAPSYEAIASDGGVPPMVAGEHLLIVDVFRSWVPIRSFGELAPQLMTERSATRPRFSTTIDFR</sequence>
<keyword evidence="1" id="KW-1133">Transmembrane helix</keyword>
<dbReference type="AlphaFoldDB" id="A0A2T0X767"/>
<evidence type="ECO:0000256" key="1">
    <source>
        <dbReference type="SAM" id="Phobius"/>
    </source>
</evidence>
<evidence type="ECO:0008006" key="4">
    <source>
        <dbReference type="Google" id="ProtNLM"/>
    </source>
</evidence>
<dbReference type="OrthoDB" id="7876207at2"/>
<dbReference type="Proteomes" id="UP000238801">
    <property type="component" value="Unassembled WGS sequence"/>
</dbReference>
<feature type="transmembrane region" description="Helical" evidence="1">
    <location>
        <begin position="21"/>
        <end position="46"/>
    </location>
</feature>
<dbReference type="EMBL" id="PVTT01000001">
    <property type="protein sequence ID" value="PRY94714.1"/>
    <property type="molecule type" value="Genomic_DNA"/>
</dbReference>
<organism evidence="2 3">
    <name type="scientific">Hasllibacter halocynthiae</name>
    <dbReference type="NCBI Taxonomy" id="595589"/>
    <lineage>
        <taxon>Bacteria</taxon>
        <taxon>Pseudomonadati</taxon>
        <taxon>Pseudomonadota</taxon>
        <taxon>Alphaproteobacteria</taxon>
        <taxon>Rhodobacterales</taxon>
        <taxon>Roseobacteraceae</taxon>
        <taxon>Hasllibacter</taxon>
    </lineage>
</organism>
<reference evidence="2 3" key="1">
    <citation type="submission" date="2018-03" db="EMBL/GenBank/DDBJ databases">
        <title>Genomic Encyclopedia of Archaeal and Bacterial Type Strains, Phase II (KMG-II): from individual species to whole genera.</title>
        <authorList>
            <person name="Goeker M."/>
        </authorList>
    </citation>
    <scope>NUCLEOTIDE SEQUENCE [LARGE SCALE GENOMIC DNA]</scope>
    <source>
        <strain evidence="2 3">DSM 29318</strain>
    </source>
</reference>
<dbReference type="RefSeq" id="WP_106159184.1">
    <property type="nucleotide sequence ID" value="NZ_PVTT01000001.1"/>
</dbReference>